<comment type="caution">
    <text evidence="1">The sequence shown here is derived from an EMBL/GenBank/DDBJ whole genome shotgun (WGS) entry which is preliminary data.</text>
</comment>
<dbReference type="STRING" id="1041522.GCA_002105755_01762"/>
<reference evidence="1 2" key="1">
    <citation type="journal article" date="2011" name="J. Bacteriol.">
        <title>Genome sequence of the Mycobacterium colombiense type strain, CECT 3035.</title>
        <authorList>
            <person name="Gonzalez-Perez M."/>
            <person name="Murcia M.I."/>
            <person name="Landsman D."/>
            <person name="Jordan I.K."/>
            <person name="Marino-Ramirez L."/>
        </authorList>
    </citation>
    <scope>NUCLEOTIDE SEQUENCE [LARGE SCALE GENOMIC DNA]</scope>
    <source>
        <strain evidence="1 2">CECT 3035</strain>
    </source>
</reference>
<dbReference type="AlphaFoldDB" id="J4JVY2"/>
<proteinExistence type="predicted"/>
<gene>
    <name evidence="1" type="ORF">MCOL_V206575</name>
</gene>
<evidence type="ECO:0000313" key="1">
    <source>
        <dbReference type="EMBL" id="EJO89832.1"/>
    </source>
</evidence>
<protein>
    <recommendedName>
        <fullName evidence="3">ATP-binding protein</fullName>
    </recommendedName>
</protein>
<accession>J4JVY2</accession>
<dbReference type="Proteomes" id="UP000006455">
    <property type="component" value="Unassembled WGS sequence"/>
</dbReference>
<organism evidence="1 2">
    <name type="scientific">Mycobacterium colombiense CECT 3035</name>
    <dbReference type="NCBI Taxonomy" id="1041522"/>
    <lineage>
        <taxon>Bacteria</taxon>
        <taxon>Bacillati</taxon>
        <taxon>Actinomycetota</taxon>
        <taxon>Actinomycetes</taxon>
        <taxon>Mycobacteriales</taxon>
        <taxon>Mycobacteriaceae</taxon>
        <taxon>Mycobacterium</taxon>
        <taxon>Mycobacterium avium complex (MAC)</taxon>
    </lineage>
</organism>
<evidence type="ECO:0000313" key="2">
    <source>
        <dbReference type="Proteomes" id="UP000006455"/>
    </source>
</evidence>
<evidence type="ECO:0008006" key="3">
    <source>
        <dbReference type="Google" id="ProtNLM"/>
    </source>
</evidence>
<name>J4JVY2_9MYCO</name>
<sequence>MSAACPVLLLIDEFGKNLEYFASSGSDGDPFLLQELAEMTQGEDAVPLVIITMQHLSFDEYVQDGSTARRREWSKVQGRFQDIPYVETAEQSRRLIASAITHDPAVSKAATQWVQSHQSKLESVGLRELIDDAAAAIPLHPIALAVLPELCSRYGQNERTLFSFLAGTEPRAVPEFLASNVWRPKSPLPLVGVDQLYDYFLEASSSMIGVADGASRWIEIETRIRDNAGLTPDQLKAVKTVGVLNLVSSGGRIRASRQLLEFALESAGPGGSFETSNVLESLVEAGLITYRAFSDEYRIWHGSDYNVRRVIEAARHSYEDVDFADLLRDAVELEPFVAGRHSQHTGVLRVFRRQFSTLIDGADEALDPQWDGIVYYATNSLADLSRAPRPSDGRPAVYVIPDDVSIVRETAIDAAALNSALRSAEAEGADWVARRELVERVSAAQQRLQIQIGQTWNNDADWVLAGSSRSLDPRRGPSALLSDVADAVYSNTPRIANEMIARRELTSQGAKARRFLIDALLAHKDSEAFAIEGYGPDRAMYEAIFRSTGIHRLTEDGSWKIQAPADRRWKPLWTAMNSAFDSAVDSRLCLKDIGSLLLSPPFGVKDGIVPILLVAGLVARSDEIAVYEHGSLVLSIDDAVAERLAKNPGNFSIKNTQTSTGRRPIVIECLVDRLGITGHHGPPTFLNVVTALYRELRVLPPYSQKTGMGLSAQSIAVRDAFHHAAEPDVLLFETLPMIFGMKPFAGGGRLNRGDVERFADQLTVSIRELRDAYPHLLDSVQEQLAHATATRGSLAELRESLTADARRLNGQVLEPRLKAFIGALERPLEDQQWLENVAMVVCDGQAPRVWTDEVAGRFPLRVAEIGGALRRTSALLHERLASKVEHGYSVSRMTLTSPGGAESVQLLSLTEHEKSAITPLFEELVAKLMEGGIPRSTACRMLMARLAEEFESAEPADAREVVGKDKRYG</sequence>
<dbReference type="EMBL" id="AFVW02000002">
    <property type="protein sequence ID" value="EJO89832.1"/>
    <property type="molecule type" value="Genomic_DNA"/>
</dbReference>
<dbReference type="eggNOG" id="COG1119">
    <property type="taxonomic scope" value="Bacteria"/>
</dbReference>